<keyword evidence="2" id="KW-1185">Reference proteome</keyword>
<dbReference type="Proteomes" id="UP000019276">
    <property type="component" value="Unassembled WGS sequence"/>
</dbReference>
<gene>
    <name evidence="1" type="ORF">DS2_04235</name>
</gene>
<dbReference type="PANTHER" id="PTHR41791">
    <property type="entry name" value="SSL7039 PROTEIN"/>
    <property type="match status" value="1"/>
</dbReference>
<dbReference type="NCBIfam" id="TIGR02683">
    <property type="entry name" value="upstrm_HI1419"/>
    <property type="match status" value="1"/>
</dbReference>
<dbReference type="PIRSF" id="PIRSF028744">
    <property type="entry name" value="Addict_mod_HI1419"/>
    <property type="match status" value="1"/>
</dbReference>
<evidence type="ECO:0000313" key="1">
    <source>
        <dbReference type="EMBL" id="EWH11352.1"/>
    </source>
</evidence>
<name>W7QQS7_9ALTE</name>
<dbReference type="EMBL" id="ARZY01000005">
    <property type="protein sequence ID" value="EWH11352.1"/>
    <property type="molecule type" value="Genomic_DNA"/>
</dbReference>
<protein>
    <submittedName>
        <fullName evidence="1">Addiction module killer protein</fullName>
    </submittedName>
</protein>
<reference evidence="1 2" key="1">
    <citation type="journal article" date="2014" name="Genome Announc.">
        <title>Draft Genome Sequence of the Agar-Degrading Bacterium Catenovulum sp. Strain DS-2, Isolated from Intestines of Haliotis diversicolor.</title>
        <authorList>
            <person name="Shan D."/>
            <person name="Li X."/>
            <person name="Gu Z."/>
            <person name="Wei G."/>
            <person name="Gao Z."/>
            <person name="Shao Z."/>
        </authorList>
    </citation>
    <scope>NUCLEOTIDE SEQUENCE [LARGE SCALE GENOMIC DNA]</scope>
    <source>
        <strain evidence="1 2">DS-2</strain>
    </source>
</reference>
<dbReference type="AlphaFoldDB" id="W7QQS7"/>
<organism evidence="1 2">
    <name type="scientific">Catenovulum agarivorans DS-2</name>
    <dbReference type="NCBI Taxonomy" id="1328313"/>
    <lineage>
        <taxon>Bacteria</taxon>
        <taxon>Pseudomonadati</taxon>
        <taxon>Pseudomonadota</taxon>
        <taxon>Gammaproteobacteria</taxon>
        <taxon>Alteromonadales</taxon>
        <taxon>Alteromonadaceae</taxon>
        <taxon>Catenovulum</taxon>
    </lineage>
</organism>
<accession>W7QQS7</accession>
<dbReference type="Pfam" id="PF05973">
    <property type="entry name" value="Gp49"/>
    <property type="match status" value="1"/>
</dbReference>
<dbReference type="SUPFAM" id="SSF143011">
    <property type="entry name" value="RelE-like"/>
    <property type="match status" value="1"/>
</dbReference>
<dbReference type="eggNOG" id="COG3657">
    <property type="taxonomic scope" value="Bacteria"/>
</dbReference>
<sequence>MGYNLIMKYEVKQTSIFKAWLKKLKDRQALRMIALRLTRVVNGNLGDVKSLGGNLSEMRIFVGKGYRLYFTVKNGQVVILLCGGDKSSQSRDIEKAKKLLTELED</sequence>
<dbReference type="STRING" id="1328313.DS2_04235"/>
<comment type="caution">
    <text evidence="1">The sequence shown here is derived from an EMBL/GenBank/DDBJ whole genome shotgun (WGS) entry which is preliminary data.</text>
</comment>
<dbReference type="InterPro" id="IPR009241">
    <property type="entry name" value="HigB-like"/>
</dbReference>
<dbReference type="Gene3D" id="3.30.2310.20">
    <property type="entry name" value="RelE-like"/>
    <property type="match status" value="1"/>
</dbReference>
<proteinExistence type="predicted"/>
<dbReference type="InterPro" id="IPR014056">
    <property type="entry name" value="TypeIITA-like_toxin_pred"/>
</dbReference>
<evidence type="ECO:0000313" key="2">
    <source>
        <dbReference type="Proteomes" id="UP000019276"/>
    </source>
</evidence>
<dbReference type="InterPro" id="IPR035093">
    <property type="entry name" value="RelE/ParE_toxin_dom_sf"/>
</dbReference>
<dbReference type="PANTHER" id="PTHR41791:SF1">
    <property type="entry name" value="SSL7039 PROTEIN"/>
    <property type="match status" value="1"/>
</dbReference>